<dbReference type="AlphaFoldDB" id="A0A7J5DAG1"/>
<dbReference type="PANTHER" id="PTHR22576:SF37">
    <property type="entry name" value="MUCOSA-ASSOCIATED LYMPHOID TISSUE LYMPHOMA TRANSLOCATION PROTEIN 1"/>
    <property type="match status" value="1"/>
</dbReference>
<dbReference type="InterPro" id="IPR029030">
    <property type="entry name" value="Caspase-like_dom_sf"/>
</dbReference>
<evidence type="ECO:0000256" key="1">
    <source>
        <dbReference type="SAM" id="Phobius"/>
    </source>
</evidence>
<dbReference type="EMBL" id="WBKG01000024">
    <property type="protein sequence ID" value="KAB1985743.1"/>
    <property type="molecule type" value="Genomic_DNA"/>
</dbReference>
<sequence length="541" mass="58326">MGRHRALLIGASGYEVSGVSSLPFIPNDLARLGTVLKERGFDEVQVLAAREGGKQVSANYVNARVIGFLKRARQGDTLLIFLSGHGVHSRGRDYLVPEDIDEDTHPFESGCVAIDWRQHLDETLAGHVVFLIDACREGIEQGSMGMAGVQQWSRQKISAALRRKVAYVYACSPGQLALFVRAQESPIQAVEGIEPGESFSLFSRSVSDAISAQPATGMLALDEFKETVQGRMTELHRVYAKRGTPQTLRVVTDISSESFYFLPSLKAGPTAAPPSSSAPSGALSDVAGIDAGRHAVRRRRQILATLTLAAVLAGVGWGVFSHFTGAGSPTGKSLLEGAKSNFSGNVDLSKEGKVDWVQWGYLPKDRDVTAEFSGGPAETACQHLNVYCVTRKADSFEIGDFRSLGTEPPTRLYAGRQPVSFSWTGGSAPHQSASGVRSVVYQGGPGAGFRILVPTTATTRTFRLYVSYRQGGIRFSASLRGDSSHSYTDTADTESGELNTIYFRVYKLTCRTPEPSLLEVNIKLERNHGGGNVTLMAATLQ</sequence>
<keyword evidence="4" id="KW-1185">Reference proteome</keyword>
<feature type="transmembrane region" description="Helical" evidence="1">
    <location>
        <begin position="302"/>
        <end position="320"/>
    </location>
</feature>
<gene>
    <name evidence="3" type="ORF">F8144_26050</name>
</gene>
<dbReference type="Pfam" id="PF00656">
    <property type="entry name" value="Peptidase_C14"/>
    <property type="match status" value="1"/>
</dbReference>
<evidence type="ECO:0000259" key="2">
    <source>
        <dbReference type="Pfam" id="PF00656"/>
    </source>
</evidence>
<dbReference type="Proteomes" id="UP000442990">
    <property type="component" value="Unassembled WGS sequence"/>
</dbReference>
<evidence type="ECO:0000313" key="3">
    <source>
        <dbReference type="EMBL" id="KAB1985743.1"/>
    </source>
</evidence>
<protein>
    <submittedName>
        <fullName evidence="3">Caspase family protein</fullName>
    </submittedName>
</protein>
<reference evidence="3 4" key="1">
    <citation type="submission" date="2019-09" db="EMBL/GenBank/DDBJ databases">
        <title>Isolation and identification of active actinomycetes.</title>
        <authorList>
            <person name="Yu Z."/>
            <person name="Han C."/>
            <person name="Yu B."/>
        </authorList>
    </citation>
    <scope>NUCLEOTIDE SEQUENCE [LARGE SCALE GENOMIC DNA]</scope>
    <source>
        <strain evidence="3 4">NEAU-H2</strain>
    </source>
</reference>
<dbReference type="PANTHER" id="PTHR22576">
    <property type="entry name" value="MUCOSA ASSOCIATED LYMPHOID TISSUE LYMPHOMA TRANSLOCATION PROTEIN 1/PARACASPASE"/>
    <property type="match status" value="1"/>
</dbReference>
<feature type="domain" description="Peptidase C14 caspase" evidence="2">
    <location>
        <begin position="3"/>
        <end position="212"/>
    </location>
</feature>
<accession>A0A7J5DAG1</accession>
<dbReference type="GO" id="GO:0004197">
    <property type="term" value="F:cysteine-type endopeptidase activity"/>
    <property type="evidence" value="ECO:0007669"/>
    <property type="project" value="InterPro"/>
</dbReference>
<dbReference type="GO" id="GO:0006508">
    <property type="term" value="P:proteolysis"/>
    <property type="evidence" value="ECO:0007669"/>
    <property type="project" value="InterPro"/>
</dbReference>
<dbReference type="Gene3D" id="3.40.50.1460">
    <property type="match status" value="1"/>
</dbReference>
<dbReference type="RefSeq" id="WP_151471941.1">
    <property type="nucleotide sequence ID" value="NZ_WBKG01000024.1"/>
</dbReference>
<dbReference type="SUPFAM" id="SSF52129">
    <property type="entry name" value="Caspase-like"/>
    <property type="match status" value="1"/>
</dbReference>
<keyword evidence="1" id="KW-1133">Transmembrane helix</keyword>
<comment type="caution">
    <text evidence="3">The sequence shown here is derived from an EMBL/GenBank/DDBJ whole genome shotgun (WGS) entry which is preliminary data.</text>
</comment>
<dbReference type="InterPro" id="IPR052039">
    <property type="entry name" value="Caspase-related_regulators"/>
</dbReference>
<proteinExistence type="predicted"/>
<evidence type="ECO:0000313" key="4">
    <source>
        <dbReference type="Proteomes" id="UP000442990"/>
    </source>
</evidence>
<keyword evidence="1" id="KW-0812">Transmembrane</keyword>
<name>A0A7J5DAG1_9ACTN</name>
<dbReference type="InterPro" id="IPR011600">
    <property type="entry name" value="Pept_C14_caspase"/>
</dbReference>
<organism evidence="3 4">
    <name type="scientific">Streptomyces triticiradicis</name>
    <dbReference type="NCBI Taxonomy" id="2651189"/>
    <lineage>
        <taxon>Bacteria</taxon>
        <taxon>Bacillati</taxon>
        <taxon>Actinomycetota</taxon>
        <taxon>Actinomycetes</taxon>
        <taxon>Kitasatosporales</taxon>
        <taxon>Streptomycetaceae</taxon>
        <taxon>Streptomyces</taxon>
    </lineage>
</organism>
<keyword evidence="1" id="KW-0472">Membrane</keyword>